<feature type="transmembrane region" description="Helical" evidence="2">
    <location>
        <begin position="45"/>
        <end position="69"/>
    </location>
</feature>
<evidence type="ECO:0000256" key="1">
    <source>
        <dbReference type="SAM" id="Coils"/>
    </source>
</evidence>
<accession>A0A0K1PR28</accession>
<dbReference type="Proteomes" id="UP000064967">
    <property type="component" value="Chromosome"/>
</dbReference>
<evidence type="ECO:0000256" key="2">
    <source>
        <dbReference type="SAM" id="Phobius"/>
    </source>
</evidence>
<proteinExistence type="predicted"/>
<sequence>MYREAPDLEVRVKELEQTLAEMKVETRAMEREVWAARRTLKLRKVIAASALGGLVSVGGSMLGAAAAIVLANPWLILWGNLIGFGVGFVFGVFTAEGADDDDFPKAPPPRLYF</sequence>
<name>A0A0K1PR28_9BACT</name>
<feature type="transmembrane region" description="Helical" evidence="2">
    <location>
        <begin position="75"/>
        <end position="95"/>
    </location>
</feature>
<dbReference type="KEGG" id="llu:AKJ09_02659"/>
<keyword evidence="1" id="KW-0175">Coiled coil</keyword>
<dbReference type="STRING" id="1391654.AKJ09_02659"/>
<keyword evidence="2" id="KW-0812">Transmembrane</keyword>
<keyword evidence="2" id="KW-0472">Membrane</keyword>
<evidence type="ECO:0000313" key="4">
    <source>
        <dbReference type="Proteomes" id="UP000064967"/>
    </source>
</evidence>
<dbReference type="AlphaFoldDB" id="A0A0K1PR28"/>
<protein>
    <recommendedName>
        <fullName evidence="5">Transmembrane protein</fullName>
    </recommendedName>
</protein>
<organism evidence="3 4">
    <name type="scientific">Labilithrix luteola</name>
    <dbReference type="NCBI Taxonomy" id="1391654"/>
    <lineage>
        <taxon>Bacteria</taxon>
        <taxon>Pseudomonadati</taxon>
        <taxon>Myxococcota</taxon>
        <taxon>Polyangia</taxon>
        <taxon>Polyangiales</taxon>
        <taxon>Labilitrichaceae</taxon>
        <taxon>Labilithrix</taxon>
    </lineage>
</organism>
<reference evidence="3 4" key="1">
    <citation type="submission" date="2015-08" db="EMBL/GenBank/DDBJ databases">
        <authorList>
            <person name="Babu N.S."/>
            <person name="Beckwith C.J."/>
            <person name="Beseler K.G."/>
            <person name="Brison A."/>
            <person name="Carone J.V."/>
            <person name="Caskin T.P."/>
            <person name="Diamond M."/>
            <person name="Durham M.E."/>
            <person name="Foxe J.M."/>
            <person name="Go M."/>
            <person name="Henderson B.A."/>
            <person name="Jones I.B."/>
            <person name="McGettigan J.A."/>
            <person name="Micheletti S.J."/>
            <person name="Nasrallah M.E."/>
            <person name="Ortiz D."/>
            <person name="Piller C.R."/>
            <person name="Privatt S.R."/>
            <person name="Schneider S.L."/>
            <person name="Sharp S."/>
            <person name="Smith T.C."/>
            <person name="Stanton J.D."/>
            <person name="Ullery H.E."/>
            <person name="Wilson R.J."/>
            <person name="Serrano M.G."/>
            <person name="Buck G."/>
            <person name="Lee V."/>
            <person name="Wang Y."/>
            <person name="Carvalho R."/>
            <person name="Voegtly L."/>
            <person name="Shi R."/>
            <person name="Duckworth R."/>
            <person name="Johnson A."/>
            <person name="Loviza R."/>
            <person name="Walstead R."/>
            <person name="Shah Z."/>
            <person name="Kiflezghi M."/>
            <person name="Wade K."/>
            <person name="Ball S.L."/>
            <person name="Bradley K.W."/>
            <person name="Asai D.J."/>
            <person name="Bowman C.A."/>
            <person name="Russell D.A."/>
            <person name="Pope W.H."/>
            <person name="Jacobs-Sera D."/>
            <person name="Hendrix R.W."/>
            <person name="Hatfull G.F."/>
        </authorList>
    </citation>
    <scope>NUCLEOTIDE SEQUENCE [LARGE SCALE GENOMIC DNA]</scope>
    <source>
        <strain evidence="3 4">DSM 27648</strain>
    </source>
</reference>
<dbReference type="RefSeq" id="WP_146647352.1">
    <property type="nucleotide sequence ID" value="NZ_CP012333.1"/>
</dbReference>
<dbReference type="EMBL" id="CP012333">
    <property type="protein sequence ID" value="AKU95995.1"/>
    <property type="molecule type" value="Genomic_DNA"/>
</dbReference>
<evidence type="ECO:0000313" key="3">
    <source>
        <dbReference type="EMBL" id="AKU95995.1"/>
    </source>
</evidence>
<feature type="coiled-coil region" evidence="1">
    <location>
        <begin position="5"/>
        <end position="32"/>
    </location>
</feature>
<evidence type="ECO:0008006" key="5">
    <source>
        <dbReference type="Google" id="ProtNLM"/>
    </source>
</evidence>
<gene>
    <name evidence="3" type="ORF">AKJ09_02659</name>
</gene>
<keyword evidence="2" id="KW-1133">Transmembrane helix</keyword>
<keyword evidence="4" id="KW-1185">Reference proteome</keyword>